<organism evidence="1">
    <name type="scientific">Leptocylindrus danicus</name>
    <dbReference type="NCBI Taxonomy" id="163516"/>
    <lineage>
        <taxon>Eukaryota</taxon>
        <taxon>Sar</taxon>
        <taxon>Stramenopiles</taxon>
        <taxon>Ochrophyta</taxon>
        <taxon>Bacillariophyta</taxon>
        <taxon>Coscinodiscophyceae</taxon>
        <taxon>Chaetocerotophycidae</taxon>
        <taxon>Leptocylindrales</taxon>
        <taxon>Leptocylindraceae</taxon>
        <taxon>Leptocylindrus</taxon>
    </lineage>
</organism>
<evidence type="ECO:0000313" key="1">
    <source>
        <dbReference type="EMBL" id="CAD9557879.1"/>
    </source>
</evidence>
<accession>A0A7S2JVD4</accession>
<protein>
    <submittedName>
        <fullName evidence="1">Uncharacterized protein</fullName>
    </submittedName>
</protein>
<name>A0A7S2JVD4_9STRA</name>
<gene>
    <name evidence="1" type="ORF">LDAN0321_LOCUS1327</name>
</gene>
<dbReference type="EMBL" id="HBGY01001979">
    <property type="protein sequence ID" value="CAD9557879.1"/>
    <property type="molecule type" value="Transcribed_RNA"/>
</dbReference>
<sequence length="502" mass="53080">MILLRLTRITPKYRAAAATTQCRSFGMKRKEHFIPKDPSLLPAPGQIKPPSYFTSPPEPVSDPDAYVRKPVTAAHSIDLTMDTSGKLDASYHPAMIGSLSKEDVCTIDANGEGVVHGRYGKLTSEQVAGIPLEYLSILNMAAEGAAAIRTIAGTSTNSEKGTIVVYGATHPSALAAVQLASAQGLTSVAVVGGDHSGNAEAVDLVKGFAAHPGTAVPEEYAIRKSVLGNLVKVVSEGEQEASVNSEQFVSDFRANLKDYCATFEEEVRGLQLSDAELDTFSADDYAVLKHKFKLRGNSLLGGDLSGPPFEPPMLVRDAIRGGGAAKESLEDYPVLKQENEYGDAFIPFDLSVLETKDMPGLDDIIGGPVKGAIIAATPTLLVACEVVSKAKGKRAKAEALQYLTGRQRNAYAAASSVAAAAKAAGADVYVVGGALPEMKSVDVTSEDVSAALDVMRVDEDGSSKLNFLVQVFRAGDYQSYQDYAIHKATEPLSGPRVKVVTK</sequence>
<proteinExistence type="predicted"/>
<reference evidence="1" key="1">
    <citation type="submission" date="2021-01" db="EMBL/GenBank/DDBJ databases">
        <authorList>
            <person name="Corre E."/>
            <person name="Pelletier E."/>
            <person name="Niang G."/>
            <person name="Scheremetjew M."/>
            <person name="Finn R."/>
            <person name="Kale V."/>
            <person name="Holt S."/>
            <person name="Cochrane G."/>
            <person name="Meng A."/>
            <person name="Brown T."/>
            <person name="Cohen L."/>
        </authorList>
    </citation>
    <scope>NUCLEOTIDE SEQUENCE</scope>
    <source>
        <strain evidence="1">B650</strain>
    </source>
</reference>
<dbReference type="AlphaFoldDB" id="A0A7S2JVD4"/>